<dbReference type="SUPFAM" id="SSF81606">
    <property type="entry name" value="PP2C-like"/>
    <property type="match status" value="1"/>
</dbReference>
<feature type="domain" description="PPM-type phosphatase" evidence="1">
    <location>
        <begin position="3"/>
        <end position="225"/>
    </location>
</feature>
<dbReference type="InterPro" id="IPR036457">
    <property type="entry name" value="PPM-type-like_dom_sf"/>
</dbReference>
<name>A0A9D0YPH8_AQUAO</name>
<proteinExistence type="predicted"/>
<dbReference type="Proteomes" id="UP000606463">
    <property type="component" value="Unassembled WGS sequence"/>
</dbReference>
<comment type="caution">
    <text evidence="2">The sequence shown here is derived from an EMBL/GenBank/DDBJ whole genome shotgun (WGS) entry which is preliminary data.</text>
</comment>
<dbReference type="PROSITE" id="PS51746">
    <property type="entry name" value="PPM_2"/>
    <property type="match status" value="1"/>
</dbReference>
<evidence type="ECO:0000313" key="3">
    <source>
        <dbReference type="Proteomes" id="UP000606463"/>
    </source>
</evidence>
<dbReference type="Pfam" id="PF13672">
    <property type="entry name" value="PP2C_2"/>
    <property type="match status" value="1"/>
</dbReference>
<dbReference type="SMART" id="SM00331">
    <property type="entry name" value="PP2C_SIG"/>
    <property type="match status" value="1"/>
</dbReference>
<organism evidence="2 3">
    <name type="scientific">Aquifex aeolicus</name>
    <dbReference type="NCBI Taxonomy" id="63363"/>
    <lineage>
        <taxon>Bacteria</taxon>
        <taxon>Pseudomonadati</taxon>
        <taxon>Aquificota</taxon>
        <taxon>Aquificia</taxon>
        <taxon>Aquificales</taxon>
        <taxon>Aquificaceae</taxon>
        <taxon>Aquifex</taxon>
    </lineage>
</organism>
<dbReference type="EMBL" id="DQVE01000047">
    <property type="protein sequence ID" value="HIP98571.1"/>
    <property type="molecule type" value="Genomic_DNA"/>
</dbReference>
<dbReference type="InterPro" id="IPR001932">
    <property type="entry name" value="PPM-type_phosphatase-like_dom"/>
</dbReference>
<protein>
    <submittedName>
        <fullName evidence="2">Serine/threonine-protein phosphatase</fullName>
    </submittedName>
</protein>
<accession>A0A9D0YPH8</accession>
<reference evidence="2" key="1">
    <citation type="journal article" date="2020" name="ISME J.">
        <title>Gammaproteobacteria mediating utilization of methyl-, sulfur- and petroleum organic compounds in deep ocean hydrothermal plumes.</title>
        <authorList>
            <person name="Zhou Z."/>
            <person name="Liu Y."/>
            <person name="Pan J."/>
            <person name="Cron B.R."/>
            <person name="Toner B.M."/>
            <person name="Anantharaman K."/>
            <person name="Breier J.A."/>
            <person name="Dick G.J."/>
            <person name="Li M."/>
        </authorList>
    </citation>
    <scope>NUCLEOTIDE SEQUENCE</scope>
    <source>
        <strain evidence="2">SZUA-1501</strain>
    </source>
</reference>
<dbReference type="CDD" id="cd00143">
    <property type="entry name" value="PP2Cc"/>
    <property type="match status" value="1"/>
</dbReference>
<dbReference type="AlphaFoldDB" id="A0A9D0YPH8"/>
<gene>
    <name evidence="2" type="ORF">EYH37_04315</name>
</gene>
<evidence type="ECO:0000259" key="1">
    <source>
        <dbReference type="PROSITE" id="PS51746"/>
    </source>
</evidence>
<dbReference type="SMART" id="SM00332">
    <property type="entry name" value="PP2Cc"/>
    <property type="match status" value="1"/>
</dbReference>
<sequence length="225" mass="25874">MTNFQIATNMNIGDKQNFEDRILFLEEKDQKLFAIADGMGDSGFGAVAAEKALEVLEKNFPLKEFDKEEIEEIFKKANKEVMNAVYEMGGISGTTLSAMFLKGDNFIIGHSGDSKIYRYRRGELRLLTEDTVEERKGRKKVKALGTDWNPPIVIKRGKVLPGDIYLLVSDGIEKLLTFDELKEFFENHQQESIEELSDRLNFLFKTSKRRKNIDRDNIAYILFKV</sequence>
<evidence type="ECO:0000313" key="2">
    <source>
        <dbReference type="EMBL" id="HIP98571.1"/>
    </source>
</evidence>
<dbReference type="Gene3D" id="3.60.40.10">
    <property type="entry name" value="PPM-type phosphatase domain"/>
    <property type="match status" value="1"/>
</dbReference>